<name>A0A8X6F2X5_TRICU</name>
<protein>
    <submittedName>
        <fullName evidence="1">Uncharacterized protein</fullName>
    </submittedName>
</protein>
<proteinExistence type="predicted"/>
<dbReference type="EMBL" id="BMAO01030455">
    <property type="protein sequence ID" value="GFQ68171.1"/>
    <property type="molecule type" value="Genomic_DNA"/>
</dbReference>
<dbReference type="Proteomes" id="UP000887116">
    <property type="component" value="Unassembled WGS sequence"/>
</dbReference>
<evidence type="ECO:0000313" key="2">
    <source>
        <dbReference type="Proteomes" id="UP000887116"/>
    </source>
</evidence>
<organism evidence="1 2">
    <name type="scientific">Trichonephila clavata</name>
    <name type="common">Joro spider</name>
    <name type="synonym">Nephila clavata</name>
    <dbReference type="NCBI Taxonomy" id="2740835"/>
    <lineage>
        <taxon>Eukaryota</taxon>
        <taxon>Metazoa</taxon>
        <taxon>Ecdysozoa</taxon>
        <taxon>Arthropoda</taxon>
        <taxon>Chelicerata</taxon>
        <taxon>Arachnida</taxon>
        <taxon>Araneae</taxon>
        <taxon>Araneomorphae</taxon>
        <taxon>Entelegynae</taxon>
        <taxon>Araneoidea</taxon>
        <taxon>Nephilidae</taxon>
        <taxon>Trichonephila</taxon>
    </lineage>
</organism>
<reference evidence="1" key="1">
    <citation type="submission" date="2020-07" db="EMBL/GenBank/DDBJ databases">
        <title>Multicomponent nature underlies the extraordinary mechanical properties of spider dragline silk.</title>
        <authorList>
            <person name="Kono N."/>
            <person name="Nakamura H."/>
            <person name="Mori M."/>
            <person name="Yoshida Y."/>
            <person name="Ohtoshi R."/>
            <person name="Malay A.D."/>
            <person name="Moran D.A.P."/>
            <person name="Tomita M."/>
            <person name="Numata K."/>
            <person name="Arakawa K."/>
        </authorList>
    </citation>
    <scope>NUCLEOTIDE SEQUENCE</scope>
</reference>
<gene>
    <name evidence="1" type="ORF">TNCT_733521</name>
</gene>
<keyword evidence="2" id="KW-1185">Reference proteome</keyword>
<dbReference type="AlphaFoldDB" id="A0A8X6F2X5"/>
<accession>A0A8X6F2X5</accession>
<evidence type="ECO:0000313" key="1">
    <source>
        <dbReference type="EMBL" id="GFQ68171.1"/>
    </source>
</evidence>
<sequence>MVKIIRKSSKFAASQRLIRRAKFTFQQIRKREIARISKLELELANLIKSHGKNNRDEILRRYVGEYISSQIIWPNLYIFKEMQVVKILTMLDSILVPREVPSS</sequence>
<comment type="caution">
    <text evidence="1">The sequence shown here is derived from an EMBL/GenBank/DDBJ whole genome shotgun (WGS) entry which is preliminary data.</text>
</comment>